<evidence type="ECO:0000256" key="3">
    <source>
        <dbReference type="ARBA" id="ARBA00022989"/>
    </source>
</evidence>
<comment type="similarity">
    <text evidence="6">Belongs to the dispatched family.</text>
</comment>
<evidence type="ECO:0000313" key="10">
    <source>
        <dbReference type="EMBL" id="WAR19071.1"/>
    </source>
</evidence>
<feature type="transmembrane region" description="Helical" evidence="8">
    <location>
        <begin position="353"/>
        <end position="370"/>
    </location>
</feature>
<evidence type="ECO:0000256" key="5">
    <source>
        <dbReference type="ARBA" id="ARBA00023180"/>
    </source>
</evidence>
<feature type="transmembrane region" description="Helical" evidence="8">
    <location>
        <begin position="255"/>
        <end position="278"/>
    </location>
</feature>
<keyword evidence="2 8" id="KW-0812">Transmembrane</keyword>
<keyword evidence="3 8" id="KW-1133">Transmembrane helix</keyword>
<feature type="transmembrane region" description="Helical" evidence="8">
    <location>
        <begin position="290"/>
        <end position="318"/>
    </location>
</feature>
<evidence type="ECO:0000256" key="1">
    <source>
        <dbReference type="ARBA" id="ARBA00004141"/>
    </source>
</evidence>
<name>A0ABY7FE80_MYAAR</name>
<gene>
    <name evidence="10" type="ORF">MAR_000909</name>
</gene>
<evidence type="ECO:0000256" key="4">
    <source>
        <dbReference type="ARBA" id="ARBA00023136"/>
    </source>
</evidence>
<dbReference type="SUPFAM" id="SSF82866">
    <property type="entry name" value="Multidrug efflux transporter AcrB transmembrane domain"/>
    <property type="match status" value="2"/>
</dbReference>
<feature type="transmembrane region" description="Helical" evidence="8">
    <location>
        <begin position="760"/>
        <end position="779"/>
    </location>
</feature>
<dbReference type="PROSITE" id="PS50156">
    <property type="entry name" value="SSD"/>
    <property type="match status" value="1"/>
</dbReference>
<dbReference type="Gene3D" id="1.20.1640.10">
    <property type="entry name" value="Multidrug efflux transporter AcrB transmembrane domain"/>
    <property type="match status" value="2"/>
</dbReference>
<feature type="transmembrane region" description="Helical" evidence="8">
    <location>
        <begin position="733"/>
        <end position="753"/>
    </location>
</feature>
<evidence type="ECO:0000256" key="6">
    <source>
        <dbReference type="ARBA" id="ARBA00038046"/>
    </source>
</evidence>
<keyword evidence="11" id="KW-1185">Reference proteome</keyword>
<accession>A0ABY7FE80</accession>
<keyword evidence="4 8" id="KW-0472">Membrane</keyword>
<comment type="subcellular location">
    <subcellularLocation>
        <location evidence="1">Membrane</location>
        <topology evidence="1">Multi-pass membrane protein</topology>
    </subcellularLocation>
</comment>
<dbReference type="PANTHER" id="PTHR45951">
    <property type="entry name" value="PROTEIN DISPATCHED-RELATED"/>
    <property type="match status" value="1"/>
</dbReference>
<dbReference type="EMBL" id="CP111022">
    <property type="protein sequence ID" value="WAR19071.1"/>
    <property type="molecule type" value="Genomic_DNA"/>
</dbReference>
<reference evidence="10" key="1">
    <citation type="submission" date="2022-11" db="EMBL/GenBank/DDBJ databases">
        <title>Centuries of genome instability and evolution in soft-shell clam transmissible cancer (bioRxiv).</title>
        <authorList>
            <person name="Hart S.F.M."/>
            <person name="Yonemitsu M.A."/>
            <person name="Giersch R.M."/>
            <person name="Beal B.F."/>
            <person name="Arriagada G."/>
            <person name="Davis B.W."/>
            <person name="Ostrander E.A."/>
            <person name="Goff S.P."/>
            <person name="Metzger M.J."/>
        </authorList>
    </citation>
    <scope>NUCLEOTIDE SEQUENCE</scope>
    <source>
        <strain evidence="10">MELC-2E11</strain>
        <tissue evidence="10">Siphon/mantle</tissue>
    </source>
</reference>
<feature type="transmembrane region" description="Helical" evidence="8">
    <location>
        <begin position="447"/>
        <end position="465"/>
    </location>
</feature>
<evidence type="ECO:0000256" key="2">
    <source>
        <dbReference type="ARBA" id="ARBA00022692"/>
    </source>
</evidence>
<feature type="region of interest" description="Disordered" evidence="7">
    <location>
        <begin position="916"/>
        <end position="981"/>
    </location>
</feature>
<evidence type="ECO:0000259" key="9">
    <source>
        <dbReference type="PROSITE" id="PS50156"/>
    </source>
</evidence>
<dbReference type="InterPro" id="IPR053958">
    <property type="entry name" value="HMGCR/SNAP/NPC1-like_SSD"/>
</dbReference>
<feature type="transmembrane region" description="Helical" evidence="8">
    <location>
        <begin position="382"/>
        <end position="401"/>
    </location>
</feature>
<sequence>MAGFEPRGTEISNRLTAYSNLVDDPNVSPQPQKAVIQTANNQLTYMDLRLPPGNRKTDLFTLQNIQNMCALEERYITSNPIYTRNCLREADNTNCCRTLSLGNYITLLTDKPSCSNLTEDDVRSVKNLIEMCVGFYKNFSLTESCDWRHSPLGDSFHRKCKEIPKSCQKYNAVYNIMHFISDHSFQRQDQKLRYSVSFLPISFQSLTNRKVDEAISLYLDLEANVEPVGDIEIAGADFGIKDHLFHHYLTKDSKWIVIGGVIIFFVVWTFTGSIFVTVMTFMSMFWSLELAYFLYVFVFEITFFPYMNLVTVLLVIAIGADDVFVYSKIWHLAKRERNNGTLEKLVSDTLKNATMSMFVTSLTTAGALFANVVSPITSIKCFSIYAGTAILCNLVLMVTWTPAAIVAEEKWCNFCFINSPKIYKKIHEYYRLFFELLLPKFVLRLRFIWILLLGAIGILSGIAVFHHPKLRLPTSFHFQMFRNDHLMEMYDQHLRENFWFEKAVGERRPLMPITIVWGIEKSDNGDRLNPYDKGFVTFEDSFNPSSPRSQIWLRQFCFKLRESGFYQRVTPFEIPNCYIEHFTLFMRQPCTVEEPVCCQRTNFPFPEKIFSHCIEKYIPLAMKDYTFFWTKYTPGLKFVGNKVKALVVQFSSNLTYTYDYKTMETFYVRMNKWVHEQMEGAPEGLDKGWFISEFQFYSIQKSLAEGLPVAFGISILVATLVTFFTSLNVLLTLYAMVTITFIMMTTTACLVLLDWELNVLESVIITVSVGLSIDFTLHYGVAYRLAPDLDRKNRAYCSLVRVGSVICMAALTTFLAGLCMVPSVTLVYQKFGIFLMLVISISWVYSTFFFQSLLNVIGPQSGFGQFHWPSLDCCSMSSQSHVDRTVYTMSESTMSTSSSGYHYHPSIDTNATEHDYLSERSDSHPNTPHHYRTRPGRNYARPKSESLSPDNQFERKLLNGDDKNSSGDRTSGNSTLERAGKTICGVVMDIQDEENDEAEKQSTAV</sequence>
<evidence type="ECO:0000256" key="8">
    <source>
        <dbReference type="SAM" id="Phobius"/>
    </source>
</evidence>
<proteinExistence type="inferred from homology"/>
<feature type="domain" description="SSD" evidence="9">
    <location>
        <begin position="278"/>
        <end position="407"/>
    </location>
</feature>
<dbReference type="Pfam" id="PF12349">
    <property type="entry name" value="Sterol-sensing"/>
    <property type="match status" value="1"/>
</dbReference>
<evidence type="ECO:0000313" key="11">
    <source>
        <dbReference type="Proteomes" id="UP001164746"/>
    </source>
</evidence>
<dbReference type="PANTHER" id="PTHR45951:SF3">
    <property type="entry name" value="PROTEIN DISPATCHED"/>
    <property type="match status" value="1"/>
</dbReference>
<organism evidence="10 11">
    <name type="scientific">Mya arenaria</name>
    <name type="common">Soft-shell clam</name>
    <dbReference type="NCBI Taxonomy" id="6604"/>
    <lineage>
        <taxon>Eukaryota</taxon>
        <taxon>Metazoa</taxon>
        <taxon>Spiralia</taxon>
        <taxon>Lophotrochozoa</taxon>
        <taxon>Mollusca</taxon>
        <taxon>Bivalvia</taxon>
        <taxon>Autobranchia</taxon>
        <taxon>Heteroconchia</taxon>
        <taxon>Euheterodonta</taxon>
        <taxon>Imparidentia</taxon>
        <taxon>Neoheterodontei</taxon>
        <taxon>Myida</taxon>
        <taxon>Myoidea</taxon>
        <taxon>Myidae</taxon>
        <taxon>Mya</taxon>
    </lineage>
</organism>
<feature type="transmembrane region" description="Helical" evidence="8">
    <location>
        <begin position="707"/>
        <end position="727"/>
    </location>
</feature>
<evidence type="ECO:0000256" key="7">
    <source>
        <dbReference type="SAM" id="MobiDB-lite"/>
    </source>
</evidence>
<protein>
    <submittedName>
        <fullName evidence="10">DISP1-like protein</fullName>
    </submittedName>
</protein>
<dbReference type="InterPro" id="IPR000731">
    <property type="entry name" value="SSD"/>
</dbReference>
<feature type="compositionally biased region" description="Polar residues" evidence="7">
    <location>
        <begin position="967"/>
        <end position="976"/>
    </location>
</feature>
<keyword evidence="5" id="KW-0325">Glycoprotein</keyword>
<dbReference type="InterPro" id="IPR052081">
    <property type="entry name" value="Dispatched_Hh_regulator"/>
</dbReference>
<feature type="transmembrane region" description="Helical" evidence="8">
    <location>
        <begin position="833"/>
        <end position="854"/>
    </location>
</feature>
<dbReference type="Proteomes" id="UP001164746">
    <property type="component" value="Chromosome 11"/>
</dbReference>
<feature type="transmembrane region" description="Helical" evidence="8">
    <location>
        <begin position="799"/>
        <end position="821"/>
    </location>
</feature>
<feature type="compositionally biased region" description="Basic and acidic residues" evidence="7">
    <location>
        <begin position="952"/>
        <end position="966"/>
    </location>
</feature>